<comment type="caution">
    <text evidence="7">The sequence shown here is derived from an EMBL/GenBank/DDBJ whole genome shotgun (WGS) entry which is preliminary data.</text>
</comment>
<evidence type="ECO:0000256" key="3">
    <source>
        <dbReference type="ARBA" id="ARBA00022692"/>
    </source>
</evidence>
<proteinExistence type="inferred from homology"/>
<gene>
    <name evidence="7" type="ORF">FHU40_004039</name>
</gene>
<keyword evidence="8" id="KW-1185">Reference proteome</keyword>
<keyword evidence="6" id="KW-1003">Cell membrane</keyword>
<reference evidence="7 8" key="1">
    <citation type="submission" date="2020-08" db="EMBL/GenBank/DDBJ databases">
        <title>Sequencing the genomes of 1000 actinobacteria strains.</title>
        <authorList>
            <person name="Klenk H.-P."/>
        </authorList>
    </citation>
    <scope>NUCLEOTIDE SEQUENCE [LARGE SCALE GENOMIC DNA]</scope>
    <source>
        <strain evidence="7 8">DSM 105498</strain>
    </source>
</reference>
<keyword evidence="4 6" id="KW-1133">Transmembrane helix</keyword>
<feature type="transmembrane region" description="Helical" evidence="6">
    <location>
        <begin position="139"/>
        <end position="160"/>
    </location>
</feature>
<sequence length="254" mass="25300">MHDLSPLIVVALALVGFAGGVGITAIGPGGILPTIGLVTLTGLAPAEVAGTAIATHVATGALGTATCARSGHLRAPGTARVAWTVGGVALIGTPLGIALNSLLSPRWFGLVLGALLAVVALLVLPRARRTDPPATRRPGLPLLVGIGLFVSVVAGIVGIGGPMLTVPLLVAVGFEMLGSLAAAQAQSVVIAGVGTIGYLLQGSIDWPLAVLVGVPELAGVLLGWRIARAVPTRTLQLALVTALLAMAPYLVWHG</sequence>
<evidence type="ECO:0000256" key="6">
    <source>
        <dbReference type="RuleBase" id="RU363041"/>
    </source>
</evidence>
<evidence type="ECO:0000313" key="7">
    <source>
        <dbReference type="EMBL" id="MBB3044202.1"/>
    </source>
</evidence>
<accession>A0A7W4VZJ5</accession>
<keyword evidence="5 6" id="KW-0472">Membrane</keyword>
<evidence type="ECO:0000256" key="5">
    <source>
        <dbReference type="ARBA" id="ARBA00023136"/>
    </source>
</evidence>
<evidence type="ECO:0000256" key="2">
    <source>
        <dbReference type="ARBA" id="ARBA00009142"/>
    </source>
</evidence>
<feature type="transmembrane region" description="Helical" evidence="6">
    <location>
        <begin position="80"/>
        <end position="101"/>
    </location>
</feature>
<feature type="transmembrane region" description="Helical" evidence="6">
    <location>
        <begin position="233"/>
        <end position="252"/>
    </location>
</feature>
<dbReference type="GO" id="GO:0005886">
    <property type="term" value="C:plasma membrane"/>
    <property type="evidence" value="ECO:0007669"/>
    <property type="project" value="UniProtKB-SubCell"/>
</dbReference>
<keyword evidence="3 6" id="KW-0812">Transmembrane</keyword>
<feature type="transmembrane region" description="Helical" evidence="6">
    <location>
        <begin position="7"/>
        <end position="28"/>
    </location>
</feature>
<comment type="similarity">
    <text evidence="2 6">Belongs to the 4-toluene sulfonate uptake permease (TSUP) (TC 2.A.102) family.</text>
</comment>
<evidence type="ECO:0000256" key="4">
    <source>
        <dbReference type="ARBA" id="ARBA00022989"/>
    </source>
</evidence>
<dbReference type="AlphaFoldDB" id="A0A7W4VZJ5"/>
<name>A0A7W4VZJ5_9ACTN</name>
<feature type="transmembrane region" description="Helical" evidence="6">
    <location>
        <begin position="107"/>
        <end position="127"/>
    </location>
</feature>
<feature type="transmembrane region" description="Helical" evidence="6">
    <location>
        <begin position="48"/>
        <end position="68"/>
    </location>
</feature>
<dbReference type="PANTHER" id="PTHR43701:SF2">
    <property type="entry name" value="MEMBRANE TRANSPORTER PROTEIN YJNA-RELATED"/>
    <property type="match status" value="1"/>
</dbReference>
<dbReference type="InterPro" id="IPR002781">
    <property type="entry name" value="TM_pro_TauE-like"/>
</dbReference>
<feature type="transmembrane region" description="Helical" evidence="6">
    <location>
        <begin position="207"/>
        <end position="227"/>
    </location>
</feature>
<dbReference type="PANTHER" id="PTHR43701">
    <property type="entry name" value="MEMBRANE TRANSPORTER PROTEIN MJ0441-RELATED"/>
    <property type="match status" value="1"/>
</dbReference>
<dbReference type="EMBL" id="JACHWR010000003">
    <property type="protein sequence ID" value="MBB3044202.1"/>
    <property type="molecule type" value="Genomic_DNA"/>
</dbReference>
<evidence type="ECO:0000256" key="1">
    <source>
        <dbReference type="ARBA" id="ARBA00004141"/>
    </source>
</evidence>
<protein>
    <recommendedName>
        <fullName evidence="6">Probable membrane transporter protein</fullName>
    </recommendedName>
</protein>
<organism evidence="7 8">
    <name type="scientific">Nocardioides soli</name>
    <dbReference type="NCBI Taxonomy" id="1036020"/>
    <lineage>
        <taxon>Bacteria</taxon>
        <taxon>Bacillati</taxon>
        <taxon>Actinomycetota</taxon>
        <taxon>Actinomycetes</taxon>
        <taxon>Propionibacteriales</taxon>
        <taxon>Nocardioidaceae</taxon>
        <taxon>Nocardioides</taxon>
    </lineage>
</organism>
<dbReference type="Pfam" id="PF01925">
    <property type="entry name" value="TauE"/>
    <property type="match status" value="1"/>
</dbReference>
<evidence type="ECO:0000313" key="8">
    <source>
        <dbReference type="Proteomes" id="UP000589626"/>
    </source>
</evidence>
<dbReference type="InterPro" id="IPR051598">
    <property type="entry name" value="TSUP/Inactive_protease-like"/>
</dbReference>
<dbReference type="RefSeq" id="WP_183594096.1">
    <property type="nucleotide sequence ID" value="NZ_JACHWR010000003.1"/>
</dbReference>
<comment type="subcellular location">
    <subcellularLocation>
        <location evidence="6">Cell membrane</location>
        <topology evidence="6">Multi-pass membrane protein</topology>
    </subcellularLocation>
    <subcellularLocation>
        <location evidence="1">Membrane</location>
        <topology evidence="1">Multi-pass membrane protein</topology>
    </subcellularLocation>
</comment>
<dbReference type="Proteomes" id="UP000589626">
    <property type="component" value="Unassembled WGS sequence"/>
</dbReference>